<evidence type="ECO:0000256" key="3">
    <source>
        <dbReference type="ARBA" id="ARBA00022679"/>
    </source>
</evidence>
<keyword evidence="9" id="KW-1185">Reference proteome</keyword>
<comment type="subunit">
    <text evidence="6">Homodimer.</text>
</comment>
<comment type="similarity">
    <text evidence="6">Belongs to the class IV-like SAM-binding methyltransferase superfamily. RNA methyltransferase TrmH family. TrmL subfamily.</text>
</comment>
<evidence type="ECO:0000256" key="5">
    <source>
        <dbReference type="ARBA" id="ARBA00022694"/>
    </source>
</evidence>
<dbReference type="Pfam" id="PF00588">
    <property type="entry name" value="SpoU_methylase"/>
    <property type="match status" value="1"/>
</dbReference>
<dbReference type="Proteomes" id="UP001279660">
    <property type="component" value="Unassembled WGS sequence"/>
</dbReference>
<evidence type="ECO:0000313" key="8">
    <source>
        <dbReference type="EMBL" id="MDX5984118.1"/>
    </source>
</evidence>
<comment type="catalytic activity">
    <reaction evidence="6">
        <text>5-carboxymethylaminomethyluridine(34) in tRNA(Leu) + S-adenosyl-L-methionine = 5-carboxymethylaminomethyl-2'-O-methyluridine(34) in tRNA(Leu) + S-adenosyl-L-homocysteine + H(+)</text>
        <dbReference type="Rhea" id="RHEA:43088"/>
        <dbReference type="Rhea" id="RHEA-COMP:10333"/>
        <dbReference type="Rhea" id="RHEA-COMP:10334"/>
        <dbReference type="ChEBI" id="CHEBI:15378"/>
        <dbReference type="ChEBI" id="CHEBI:57856"/>
        <dbReference type="ChEBI" id="CHEBI:59789"/>
        <dbReference type="ChEBI" id="CHEBI:74508"/>
        <dbReference type="ChEBI" id="CHEBI:74511"/>
        <dbReference type="EC" id="2.1.1.207"/>
    </reaction>
</comment>
<dbReference type="Gene3D" id="3.40.1280.10">
    <property type="match status" value="1"/>
</dbReference>
<comment type="caution">
    <text evidence="8">The sequence shown here is derived from an EMBL/GenBank/DDBJ whole genome shotgun (WGS) entry which is preliminary data.</text>
</comment>
<feature type="domain" description="tRNA/rRNA methyltransferase SpoU type" evidence="7">
    <location>
        <begin position="2"/>
        <end position="137"/>
    </location>
</feature>
<dbReference type="HAMAP" id="MF_01885">
    <property type="entry name" value="tRNA_methyltr_TrmL"/>
    <property type="match status" value="1"/>
</dbReference>
<accession>A0ABU4PIV4</accession>
<evidence type="ECO:0000313" key="9">
    <source>
        <dbReference type="Proteomes" id="UP001279660"/>
    </source>
</evidence>
<evidence type="ECO:0000256" key="2">
    <source>
        <dbReference type="ARBA" id="ARBA00022603"/>
    </source>
</evidence>
<comment type="function">
    <text evidence="6">Methylates the ribose at the nucleotide 34 wobble position in the two leucyl isoacceptors tRNA(Leu)(CmAA) and tRNA(Leu)(cmnm5UmAA). Catalyzes the methyl transfer from S-adenosyl-L-methionine to the 2'-OH of the wobble nucleotide.</text>
</comment>
<dbReference type="RefSeq" id="WP_010403830.1">
    <property type="nucleotide sequence ID" value="NZ_JAWXXV010000001.1"/>
</dbReference>
<comment type="subcellular location">
    <subcellularLocation>
        <location evidence="6">Cytoplasm</location>
    </subcellularLocation>
</comment>
<dbReference type="PANTHER" id="PTHR42971">
    <property type="entry name" value="TRNA (CYTIDINE(34)-2'-O)-METHYLTRANSFERASE"/>
    <property type="match status" value="1"/>
</dbReference>
<evidence type="ECO:0000256" key="1">
    <source>
        <dbReference type="ARBA" id="ARBA00022490"/>
    </source>
</evidence>
<dbReference type="EMBL" id="JAWXXV010000001">
    <property type="protein sequence ID" value="MDX5984118.1"/>
    <property type="molecule type" value="Genomic_DNA"/>
</dbReference>
<dbReference type="PANTHER" id="PTHR42971:SF1">
    <property type="entry name" value="TRNA (CYTIDINE(34)-2'-O)-METHYLTRANSFERASE"/>
    <property type="match status" value="1"/>
</dbReference>
<feature type="binding site" evidence="6">
    <location>
        <position position="118"/>
    </location>
    <ligand>
        <name>S-adenosyl-L-methionine</name>
        <dbReference type="ChEBI" id="CHEBI:59789"/>
    </ligand>
</feature>
<organism evidence="8 9">
    <name type="scientific">Sphingomonas echinoides</name>
    <dbReference type="NCBI Taxonomy" id="59803"/>
    <lineage>
        <taxon>Bacteria</taxon>
        <taxon>Pseudomonadati</taxon>
        <taxon>Pseudomonadota</taxon>
        <taxon>Alphaproteobacteria</taxon>
        <taxon>Sphingomonadales</taxon>
        <taxon>Sphingomonadaceae</taxon>
        <taxon>Sphingomonas</taxon>
    </lineage>
</organism>
<protein>
    <recommendedName>
        <fullName evidence="6">tRNA (cytidine(34)-2'-O)-methyltransferase</fullName>
        <ecNumber evidence="6">2.1.1.207</ecNumber>
    </recommendedName>
    <alternativeName>
        <fullName evidence="6">tRNA (cytidine/uridine-2'-O-)-methyltransferase TrmL</fullName>
    </alternativeName>
</protein>
<feature type="binding site" evidence="6">
    <location>
        <position position="98"/>
    </location>
    <ligand>
        <name>S-adenosyl-L-methionine</name>
        <dbReference type="ChEBI" id="CHEBI:59789"/>
    </ligand>
</feature>
<dbReference type="SUPFAM" id="SSF75217">
    <property type="entry name" value="alpha/beta knot"/>
    <property type="match status" value="1"/>
</dbReference>
<dbReference type="GO" id="GO:0008168">
    <property type="term" value="F:methyltransferase activity"/>
    <property type="evidence" value="ECO:0007669"/>
    <property type="project" value="UniProtKB-KW"/>
</dbReference>
<feature type="binding site" evidence="6">
    <location>
        <position position="76"/>
    </location>
    <ligand>
        <name>S-adenosyl-L-methionine</name>
        <dbReference type="ChEBI" id="CHEBI:59789"/>
    </ligand>
</feature>
<dbReference type="CDD" id="cd18094">
    <property type="entry name" value="SpoU-like_TrmL"/>
    <property type="match status" value="1"/>
</dbReference>
<evidence type="ECO:0000256" key="4">
    <source>
        <dbReference type="ARBA" id="ARBA00022691"/>
    </source>
</evidence>
<dbReference type="InterPro" id="IPR016914">
    <property type="entry name" value="TrmL"/>
</dbReference>
<dbReference type="EC" id="2.1.1.207" evidence="6"/>
<keyword evidence="3 6" id="KW-0808">Transferase</keyword>
<dbReference type="PIRSF" id="PIRSF029256">
    <property type="entry name" value="SpoU_TrmH_prd"/>
    <property type="match status" value="1"/>
</dbReference>
<feature type="binding site" evidence="6">
    <location>
        <position position="126"/>
    </location>
    <ligand>
        <name>S-adenosyl-L-methionine</name>
        <dbReference type="ChEBI" id="CHEBI:59789"/>
    </ligand>
</feature>
<dbReference type="GO" id="GO:0032259">
    <property type="term" value="P:methylation"/>
    <property type="evidence" value="ECO:0007669"/>
    <property type="project" value="UniProtKB-KW"/>
</dbReference>
<proteinExistence type="inferred from homology"/>
<keyword evidence="1 6" id="KW-0963">Cytoplasm</keyword>
<keyword evidence="2 6" id="KW-0489">Methyltransferase</keyword>
<dbReference type="InterPro" id="IPR029028">
    <property type="entry name" value="Alpha/beta_knot_MTases"/>
</dbReference>
<keyword evidence="5 6" id="KW-0819">tRNA processing</keyword>
<dbReference type="InterPro" id="IPR029026">
    <property type="entry name" value="tRNA_m1G_MTases_N"/>
</dbReference>
<sequence>MRIALYQPEIAGNVGAILRLGACLGTPVDVIEPTGFTWSEKALARSGMDYAGVVDVHRHLDWATFERQVPGRIVLLTTRGRVRLDAATFQPNDVLLMGSEGSGVPDAVHARADMAVRIPLAEGMRSLNIAVATGIALAEALRQTNGWPA</sequence>
<evidence type="ECO:0000259" key="7">
    <source>
        <dbReference type="Pfam" id="PF00588"/>
    </source>
</evidence>
<comment type="catalytic activity">
    <reaction evidence="6">
        <text>cytidine(34) in tRNA + S-adenosyl-L-methionine = 2'-O-methylcytidine(34) in tRNA + S-adenosyl-L-homocysteine + H(+)</text>
        <dbReference type="Rhea" id="RHEA:43084"/>
        <dbReference type="Rhea" id="RHEA-COMP:10331"/>
        <dbReference type="Rhea" id="RHEA-COMP:10332"/>
        <dbReference type="ChEBI" id="CHEBI:15378"/>
        <dbReference type="ChEBI" id="CHEBI:57856"/>
        <dbReference type="ChEBI" id="CHEBI:59789"/>
        <dbReference type="ChEBI" id="CHEBI:74495"/>
        <dbReference type="ChEBI" id="CHEBI:82748"/>
        <dbReference type="EC" id="2.1.1.207"/>
    </reaction>
</comment>
<name>A0ABU4PIV4_9SPHN</name>
<gene>
    <name evidence="6" type="primary">trmL</name>
    <name evidence="8" type="ORF">SIL82_07585</name>
</gene>
<evidence type="ECO:0000256" key="6">
    <source>
        <dbReference type="HAMAP-Rule" id="MF_01885"/>
    </source>
</evidence>
<dbReference type="InterPro" id="IPR001537">
    <property type="entry name" value="SpoU_MeTrfase"/>
</dbReference>
<keyword evidence="4 6" id="KW-0949">S-adenosyl-L-methionine</keyword>
<reference evidence="8 9" key="1">
    <citation type="submission" date="2023-11" db="EMBL/GenBank/DDBJ databases">
        <title>MicrobeMod: A computational toolkit for identifying prokaryotic methylation and restriction-modification with nanopore sequencing.</title>
        <authorList>
            <person name="Crits-Christoph A."/>
            <person name="Kang S.C."/>
            <person name="Lee H."/>
            <person name="Ostrov N."/>
        </authorList>
    </citation>
    <scope>NUCLEOTIDE SEQUENCE [LARGE SCALE GENOMIC DNA]</scope>
    <source>
        <strain evidence="8 9">ATCC 14820</strain>
    </source>
</reference>